<dbReference type="Proteomes" id="UP001314263">
    <property type="component" value="Unassembled WGS sequence"/>
</dbReference>
<feature type="domain" description="Chromo" evidence="2">
    <location>
        <begin position="179"/>
        <end position="218"/>
    </location>
</feature>
<proteinExistence type="predicted"/>
<keyword evidence="4" id="KW-1185">Reference proteome</keyword>
<evidence type="ECO:0000256" key="1">
    <source>
        <dbReference type="SAM" id="MobiDB-lite"/>
    </source>
</evidence>
<comment type="caution">
    <text evidence="3">The sequence shown here is derived from an EMBL/GenBank/DDBJ whole genome shotgun (WGS) entry which is preliminary data.</text>
</comment>
<dbReference type="InterPro" id="IPR016197">
    <property type="entry name" value="Chromo-like_dom_sf"/>
</dbReference>
<name>A0AAV1HXM7_9CHLO</name>
<gene>
    <name evidence="3" type="ORF">CVIRNUC_001938</name>
</gene>
<feature type="region of interest" description="Disordered" evidence="1">
    <location>
        <begin position="239"/>
        <end position="278"/>
    </location>
</feature>
<organism evidence="3 4">
    <name type="scientific">Coccomyxa viridis</name>
    <dbReference type="NCBI Taxonomy" id="1274662"/>
    <lineage>
        <taxon>Eukaryota</taxon>
        <taxon>Viridiplantae</taxon>
        <taxon>Chlorophyta</taxon>
        <taxon>core chlorophytes</taxon>
        <taxon>Trebouxiophyceae</taxon>
        <taxon>Trebouxiophyceae incertae sedis</taxon>
        <taxon>Coccomyxaceae</taxon>
        <taxon>Coccomyxa</taxon>
    </lineage>
</organism>
<evidence type="ECO:0000313" key="3">
    <source>
        <dbReference type="EMBL" id="CAK0749789.1"/>
    </source>
</evidence>
<dbReference type="PROSITE" id="PS50013">
    <property type="entry name" value="CHROMO_2"/>
    <property type="match status" value="1"/>
</dbReference>
<accession>A0AAV1HXM7</accession>
<dbReference type="InterPro" id="IPR000953">
    <property type="entry name" value="Chromo/chromo_shadow_dom"/>
</dbReference>
<feature type="compositionally biased region" description="Basic residues" evidence="1">
    <location>
        <begin position="17"/>
        <end position="34"/>
    </location>
</feature>
<dbReference type="Gene3D" id="2.40.50.40">
    <property type="match status" value="1"/>
</dbReference>
<dbReference type="AlphaFoldDB" id="A0AAV1HXM7"/>
<sequence length="278" mass="31111">MLPNKRRAMESSSKARQGARRAAALKRKKEKQRVRAGEPGARNKSHLIGCLDIDIGGWDAVESAKQWKGLARHEDGSREAQMLSASDPCHISGPRDAARAAFSGRKQVAISEDELAQLGQDGCEDEAPEYARLFWGDEELEDVGCGRYYPKRFVRQAGDMPLEEWLAKEKDGTIPSGDYVVTAILDERRRPRGCIDEFIVKWKGYELDPAQWLPLSQLWECKALEVWLNKSAVDGQWHPASQARWAGPITKAGRASDGNTKAQRDSRSKRKKSRPQAA</sequence>
<dbReference type="SUPFAM" id="SSF54160">
    <property type="entry name" value="Chromo domain-like"/>
    <property type="match status" value="1"/>
</dbReference>
<protein>
    <recommendedName>
        <fullName evidence="2">Chromo domain-containing protein</fullName>
    </recommendedName>
</protein>
<evidence type="ECO:0000259" key="2">
    <source>
        <dbReference type="PROSITE" id="PS50013"/>
    </source>
</evidence>
<reference evidence="3 4" key="1">
    <citation type="submission" date="2023-10" db="EMBL/GenBank/DDBJ databases">
        <authorList>
            <person name="Maclean D."/>
            <person name="Macfadyen A."/>
        </authorList>
    </citation>
    <scope>NUCLEOTIDE SEQUENCE [LARGE SCALE GENOMIC DNA]</scope>
</reference>
<feature type="region of interest" description="Disordered" evidence="1">
    <location>
        <begin position="1"/>
        <end position="42"/>
    </location>
</feature>
<dbReference type="EMBL" id="CAUYUE010000003">
    <property type="protein sequence ID" value="CAK0749789.1"/>
    <property type="molecule type" value="Genomic_DNA"/>
</dbReference>
<feature type="compositionally biased region" description="Basic residues" evidence="1">
    <location>
        <begin position="267"/>
        <end position="278"/>
    </location>
</feature>
<evidence type="ECO:0000313" key="4">
    <source>
        <dbReference type="Proteomes" id="UP001314263"/>
    </source>
</evidence>